<dbReference type="Proteomes" id="UP000735302">
    <property type="component" value="Unassembled WGS sequence"/>
</dbReference>
<name>A0AAV4B8Y9_9GAST</name>
<proteinExistence type="predicted"/>
<dbReference type="EMBL" id="BLXT01004603">
    <property type="protein sequence ID" value="GFO15159.1"/>
    <property type="molecule type" value="Genomic_DNA"/>
</dbReference>
<evidence type="ECO:0000313" key="2">
    <source>
        <dbReference type="Proteomes" id="UP000735302"/>
    </source>
</evidence>
<accession>A0AAV4B8Y9</accession>
<keyword evidence="2" id="KW-1185">Reference proteome</keyword>
<reference evidence="1 2" key="1">
    <citation type="journal article" date="2021" name="Elife">
        <title>Chloroplast acquisition without the gene transfer in kleptoplastic sea slugs, Plakobranchus ocellatus.</title>
        <authorList>
            <person name="Maeda T."/>
            <person name="Takahashi S."/>
            <person name="Yoshida T."/>
            <person name="Shimamura S."/>
            <person name="Takaki Y."/>
            <person name="Nagai Y."/>
            <person name="Toyoda A."/>
            <person name="Suzuki Y."/>
            <person name="Arimoto A."/>
            <person name="Ishii H."/>
            <person name="Satoh N."/>
            <person name="Nishiyama T."/>
            <person name="Hasebe M."/>
            <person name="Maruyama T."/>
            <person name="Minagawa J."/>
            <person name="Obokata J."/>
            <person name="Shigenobu S."/>
        </authorList>
    </citation>
    <scope>NUCLEOTIDE SEQUENCE [LARGE SCALE GENOMIC DNA]</scope>
</reference>
<protein>
    <submittedName>
        <fullName evidence="1">Uncharacterized protein</fullName>
    </submittedName>
</protein>
<sequence>MPQLATVKALLVVTNCAASGDPGRIRDLLVPILRGEIGSREVDVMRDIGCEAVVVRKGLVDKSDCSGGATELPSEAEHFYDFTARQRKFFLGDKVLIFLPNESYKLLIQ</sequence>
<gene>
    <name evidence="1" type="ORF">PoB_004166400</name>
</gene>
<comment type="caution">
    <text evidence="1">The sequence shown here is derived from an EMBL/GenBank/DDBJ whole genome shotgun (WGS) entry which is preliminary data.</text>
</comment>
<organism evidence="1 2">
    <name type="scientific">Plakobranchus ocellatus</name>
    <dbReference type="NCBI Taxonomy" id="259542"/>
    <lineage>
        <taxon>Eukaryota</taxon>
        <taxon>Metazoa</taxon>
        <taxon>Spiralia</taxon>
        <taxon>Lophotrochozoa</taxon>
        <taxon>Mollusca</taxon>
        <taxon>Gastropoda</taxon>
        <taxon>Heterobranchia</taxon>
        <taxon>Euthyneura</taxon>
        <taxon>Panpulmonata</taxon>
        <taxon>Sacoglossa</taxon>
        <taxon>Placobranchoidea</taxon>
        <taxon>Plakobranchidae</taxon>
        <taxon>Plakobranchus</taxon>
    </lineage>
</organism>
<evidence type="ECO:0000313" key="1">
    <source>
        <dbReference type="EMBL" id="GFO15159.1"/>
    </source>
</evidence>
<dbReference type="AlphaFoldDB" id="A0AAV4B8Y9"/>